<dbReference type="PANTHER" id="PTHR23226">
    <property type="entry name" value="ZINC FINGER AND SCAN DOMAIN-CONTAINING"/>
    <property type="match status" value="1"/>
</dbReference>
<dbReference type="PROSITE" id="PS00028">
    <property type="entry name" value="ZINC_FINGER_C2H2_1"/>
    <property type="match status" value="7"/>
</dbReference>
<keyword evidence="2" id="KW-0479">Metal-binding</keyword>
<keyword evidence="3" id="KW-0677">Repeat</keyword>
<evidence type="ECO:0000256" key="1">
    <source>
        <dbReference type="ARBA" id="ARBA00004123"/>
    </source>
</evidence>
<dbReference type="PANTHER" id="PTHR23226:SF416">
    <property type="entry name" value="FI01424P"/>
    <property type="match status" value="1"/>
</dbReference>
<dbReference type="GO" id="GO:0000978">
    <property type="term" value="F:RNA polymerase II cis-regulatory region sequence-specific DNA binding"/>
    <property type="evidence" value="ECO:0007669"/>
    <property type="project" value="TreeGrafter"/>
</dbReference>
<feature type="domain" description="C2H2-type" evidence="8">
    <location>
        <begin position="188"/>
        <end position="215"/>
    </location>
</feature>
<keyword evidence="4 7" id="KW-0863">Zinc-finger</keyword>
<comment type="subcellular location">
    <subcellularLocation>
        <location evidence="1">Nucleus</location>
    </subcellularLocation>
</comment>
<evidence type="ECO:0000256" key="3">
    <source>
        <dbReference type="ARBA" id="ARBA00022737"/>
    </source>
</evidence>
<dbReference type="Pfam" id="PF00096">
    <property type="entry name" value="zf-C2H2"/>
    <property type="match status" value="3"/>
</dbReference>
<dbReference type="InterPro" id="IPR013087">
    <property type="entry name" value="Znf_C2H2_type"/>
</dbReference>
<evidence type="ECO:0000256" key="7">
    <source>
        <dbReference type="PROSITE-ProRule" id="PRU00042"/>
    </source>
</evidence>
<proteinExistence type="predicted"/>
<organism evidence="9 10">
    <name type="scientific">Zophobas morio</name>
    <dbReference type="NCBI Taxonomy" id="2755281"/>
    <lineage>
        <taxon>Eukaryota</taxon>
        <taxon>Metazoa</taxon>
        <taxon>Ecdysozoa</taxon>
        <taxon>Arthropoda</taxon>
        <taxon>Hexapoda</taxon>
        <taxon>Insecta</taxon>
        <taxon>Pterygota</taxon>
        <taxon>Neoptera</taxon>
        <taxon>Endopterygota</taxon>
        <taxon>Coleoptera</taxon>
        <taxon>Polyphaga</taxon>
        <taxon>Cucujiformia</taxon>
        <taxon>Tenebrionidae</taxon>
        <taxon>Zophobas</taxon>
    </lineage>
</organism>
<comment type="caution">
    <text evidence="9">The sequence shown here is derived from an EMBL/GenBank/DDBJ whole genome shotgun (WGS) entry which is preliminary data.</text>
</comment>
<dbReference type="GO" id="GO:0008270">
    <property type="term" value="F:zinc ion binding"/>
    <property type="evidence" value="ECO:0007669"/>
    <property type="project" value="UniProtKB-KW"/>
</dbReference>
<evidence type="ECO:0000256" key="5">
    <source>
        <dbReference type="ARBA" id="ARBA00022833"/>
    </source>
</evidence>
<dbReference type="EMBL" id="JALNTZ010000002">
    <property type="protein sequence ID" value="KAJ3660513.1"/>
    <property type="molecule type" value="Genomic_DNA"/>
</dbReference>
<dbReference type="GO" id="GO:0005634">
    <property type="term" value="C:nucleus"/>
    <property type="evidence" value="ECO:0007669"/>
    <property type="project" value="UniProtKB-SubCell"/>
</dbReference>
<feature type="domain" description="C2H2-type" evidence="8">
    <location>
        <begin position="216"/>
        <end position="243"/>
    </location>
</feature>
<dbReference type="InterPro" id="IPR036236">
    <property type="entry name" value="Znf_C2H2_sf"/>
</dbReference>
<reference evidence="9" key="1">
    <citation type="journal article" date="2023" name="G3 (Bethesda)">
        <title>Whole genome assemblies of Zophobas morio and Tenebrio molitor.</title>
        <authorList>
            <person name="Kaur S."/>
            <person name="Stinson S.A."/>
            <person name="diCenzo G.C."/>
        </authorList>
    </citation>
    <scope>NUCLEOTIDE SEQUENCE</scope>
    <source>
        <strain evidence="9">QUZm001</strain>
    </source>
</reference>
<accession>A0AA38ISI3</accession>
<dbReference type="FunFam" id="3.30.160.60:FF:000100">
    <property type="entry name" value="Zinc finger 45-like"/>
    <property type="match status" value="1"/>
</dbReference>
<gene>
    <name evidence="9" type="ORF">Zmor_004958</name>
</gene>
<dbReference type="SUPFAM" id="SSF57667">
    <property type="entry name" value="beta-beta-alpha zinc fingers"/>
    <property type="match status" value="3"/>
</dbReference>
<dbReference type="PROSITE" id="PS50157">
    <property type="entry name" value="ZINC_FINGER_C2H2_2"/>
    <property type="match status" value="6"/>
</dbReference>
<protein>
    <recommendedName>
        <fullName evidence="8">C2H2-type domain-containing protein</fullName>
    </recommendedName>
</protein>
<dbReference type="GO" id="GO:0048598">
    <property type="term" value="P:embryonic morphogenesis"/>
    <property type="evidence" value="ECO:0007669"/>
    <property type="project" value="UniProtKB-ARBA"/>
</dbReference>
<name>A0AA38ISI3_9CUCU</name>
<dbReference type="Proteomes" id="UP001168821">
    <property type="component" value="Unassembled WGS sequence"/>
</dbReference>
<evidence type="ECO:0000313" key="10">
    <source>
        <dbReference type="Proteomes" id="UP001168821"/>
    </source>
</evidence>
<sequence>MAQMLCCLCTGEVTTPEYDLQKTFTSCSQTSLLVLLQSCIDEECFITNYLICKMCYLLLNELDNIKLRVKNIEYKLRTYMCKYYKSNCIEQRDARNVDTVTEEDTDHLKEVSIQNLKETNLEINHINLDDSGHNLKTEAVKSIIDMNPSLDDITWLSSEETLKKIKKNDEKKNLTKKKVNDLDNAKPYVCTECPKTWRTLTKLKNHLLSHNDEKPYVCEICGQAYKRQQALTIHVGMHKGINPYTCIYCKKSFTQKGALARHTPIHTGEFPFQCDLCGKRFVHHTSFNIHKLSHSGEKSYKCERCGLFLLSGSHLKRHMKVHTGEKRFSCGTCGKKFAERYNLAVHEKLHLGVSKKKKYQCHICGNIYGGQVMLQEHLFNVHQKIQYPNTPKQSDLNL</sequence>
<dbReference type="FunFam" id="3.30.160.60:FF:000446">
    <property type="entry name" value="Zinc finger protein"/>
    <property type="match status" value="2"/>
</dbReference>
<dbReference type="SMART" id="SM00355">
    <property type="entry name" value="ZnF_C2H2"/>
    <property type="match status" value="7"/>
</dbReference>
<evidence type="ECO:0000259" key="8">
    <source>
        <dbReference type="PROSITE" id="PS50157"/>
    </source>
</evidence>
<dbReference type="FunFam" id="3.30.160.60:FF:002343">
    <property type="entry name" value="Zinc finger protein 33A"/>
    <property type="match status" value="1"/>
</dbReference>
<dbReference type="Gene3D" id="3.30.160.60">
    <property type="entry name" value="Classic Zinc Finger"/>
    <property type="match status" value="6"/>
</dbReference>
<evidence type="ECO:0000256" key="6">
    <source>
        <dbReference type="ARBA" id="ARBA00023242"/>
    </source>
</evidence>
<feature type="domain" description="C2H2-type" evidence="8">
    <location>
        <begin position="272"/>
        <end position="299"/>
    </location>
</feature>
<keyword evidence="5" id="KW-0862">Zinc</keyword>
<feature type="domain" description="C2H2-type" evidence="8">
    <location>
        <begin position="300"/>
        <end position="327"/>
    </location>
</feature>
<feature type="domain" description="C2H2-type" evidence="8">
    <location>
        <begin position="328"/>
        <end position="355"/>
    </location>
</feature>
<evidence type="ECO:0000256" key="4">
    <source>
        <dbReference type="ARBA" id="ARBA00022771"/>
    </source>
</evidence>
<evidence type="ECO:0000256" key="2">
    <source>
        <dbReference type="ARBA" id="ARBA00022723"/>
    </source>
</evidence>
<dbReference type="FunFam" id="3.30.160.60:FF:000065">
    <property type="entry name" value="B-cell CLL/lymphoma 6, member B"/>
    <property type="match status" value="1"/>
</dbReference>
<keyword evidence="6" id="KW-0539">Nucleus</keyword>
<dbReference type="FunFam" id="3.30.160.60:FF:000624">
    <property type="entry name" value="zinc finger protein 697"/>
    <property type="match status" value="1"/>
</dbReference>
<feature type="domain" description="C2H2-type" evidence="8">
    <location>
        <begin position="244"/>
        <end position="271"/>
    </location>
</feature>
<evidence type="ECO:0000313" key="9">
    <source>
        <dbReference type="EMBL" id="KAJ3660513.1"/>
    </source>
</evidence>
<dbReference type="GO" id="GO:0000981">
    <property type="term" value="F:DNA-binding transcription factor activity, RNA polymerase II-specific"/>
    <property type="evidence" value="ECO:0007669"/>
    <property type="project" value="TreeGrafter"/>
</dbReference>
<dbReference type="AlphaFoldDB" id="A0AA38ISI3"/>
<keyword evidence="10" id="KW-1185">Reference proteome</keyword>